<name>A0A8C5LUC9_9ANUR</name>
<protein>
    <recommendedName>
        <fullName evidence="5">Reverse transcriptase domain-containing protein</fullName>
    </recommendedName>
</protein>
<dbReference type="InterPro" id="IPR058912">
    <property type="entry name" value="HTH_animal"/>
</dbReference>
<dbReference type="Ensembl" id="ENSLLET00000002792.1">
    <property type="protein sequence ID" value="ENSLLEP00000002675.1"/>
    <property type="gene ID" value="ENSLLEG00000001756.1"/>
</dbReference>
<reference evidence="3" key="1">
    <citation type="submission" date="2025-08" db="UniProtKB">
        <authorList>
            <consortium name="Ensembl"/>
        </authorList>
    </citation>
    <scope>IDENTIFICATION</scope>
</reference>
<proteinExistence type="predicted"/>
<dbReference type="PANTHER" id="PTHR21301">
    <property type="entry name" value="REVERSE TRANSCRIPTASE"/>
    <property type="match status" value="1"/>
</dbReference>
<dbReference type="Pfam" id="PF00078">
    <property type="entry name" value="RVT_1"/>
    <property type="match status" value="1"/>
</dbReference>
<dbReference type="AlphaFoldDB" id="A0A8C5LUC9"/>
<feature type="domain" description="Helix-turn-helix" evidence="2">
    <location>
        <begin position="456"/>
        <end position="512"/>
    </location>
</feature>
<evidence type="ECO:0008006" key="5">
    <source>
        <dbReference type="Google" id="ProtNLM"/>
    </source>
</evidence>
<dbReference type="CDD" id="cd10442">
    <property type="entry name" value="GIY-YIG_PLEs"/>
    <property type="match status" value="1"/>
</dbReference>
<organism evidence="3 4">
    <name type="scientific">Leptobrachium leishanense</name>
    <name type="common">Leishan spiny toad</name>
    <dbReference type="NCBI Taxonomy" id="445787"/>
    <lineage>
        <taxon>Eukaryota</taxon>
        <taxon>Metazoa</taxon>
        <taxon>Chordata</taxon>
        <taxon>Craniata</taxon>
        <taxon>Vertebrata</taxon>
        <taxon>Euteleostomi</taxon>
        <taxon>Amphibia</taxon>
        <taxon>Batrachia</taxon>
        <taxon>Anura</taxon>
        <taxon>Pelobatoidea</taxon>
        <taxon>Megophryidae</taxon>
        <taxon>Leptobrachium</taxon>
    </lineage>
</organism>
<dbReference type="OrthoDB" id="9906912at2759"/>
<evidence type="ECO:0000259" key="2">
    <source>
        <dbReference type="Pfam" id="PF26215"/>
    </source>
</evidence>
<accession>A0A8C5LUC9</accession>
<evidence type="ECO:0000313" key="3">
    <source>
        <dbReference type="Ensembl" id="ENSLLEP00000002675.1"/>
    </source>
</evidence>
<dbReference type="PANTHER" id="PTHR21301:SF12">
    <property type="match status" value="1"/>
</dbReference>
<feature type="domain" description="Reverse transcriptase" evidence="1">
    <location>
        <begin position="252"/>
        <end position="405"/>
    </location>
</feature>
<dbReference type="GeneTree" id="ENSGT00840000129931"/>
<keyword evidence="4" id="KW-1185">Reference proteome</keyword>
<reference evidence="3" key="2">
    <citation type="submission" date="2025-09" db="UniProtKB">
        <authorList>
            <consortium name="Ensembl"/>
        </authorList>
    </citation>
    <scope>IDENTIFICATION</scope>
</reference>
<sequence length="754" mass="86671">MALTSDQSLVMSKGLNFSATCGADKFSTYVDLQKFFRVINLKIFFSDRQHQLPNQLQRTDDDPTADASVSESFNQPYEVCRPRSRFSPMVFNPSSITFMNIVKRAIDELSWKKFPKKNNLSIGERRALKELGSNRKITIKPADKGGLVVVQNTEDYHAEVTRQLFDRTNYKVLKSNPTAQIITLIRNVVQTALDEGTISDSTGQFLCTKFPTIPVFYILPKVHKGILPPPGRPIVAGTDSDFQPLAMFVDQFLQPLIPKVKSFLKDTKDFLLKLRDLTLPIDSILVTLDVNSLYTSIPHNEDLRAARKHLAESSISSKMLDFVLSLLEIVLKKNYFRYGTIFYEQSKGTAMGANMAPAYANLYMSSFEDAYVWSNNPFLDKIFTWFRYIDDCFLIWSGNVCELHQFHEFLNSRNPNISFTKEYSHESVHFLDVLVYKEGNKLATDLYVKPTDVNSFLDFSSYHPVGQKKSIPYSQMLRVKRIVSDHTRLDTRLHALSVKFRDKGYTRRVLKQAQLKTSGVTREELLCDVPKRKMDRIPFVSTFSPLSKDIKKIIRSNWHILQNDREVGHLFSTLPVFAMRRTRNIRDQVVRADSSPRTKQTFLSTPVHGTYPCLQCNHCNGIIKGDTCAHPRTGEGIKLKGFFTCQSDFVVYLLKCPCGLGYVGKTTRPFKDRISEHKTSIRSLTSDLPVARHFREFRHNVSQLRYQILDRILPLSRGGDRDRLLLQREAKWTYLLDTVSPHGLNEKLEWHCFL</sequence>
<evidence type="ECO:0000313" key="4">
    <source>
        <dbReference type="Proteomes" id="UP000694569"/>
    </source>
</evidence>
<dbReference type="InterPro" id="IPR000477">
    <property type="entry name" value="RT_dom"/>
</dbReference>
<dbReference type="Proteomes" id="UP000694569">
    <property type="component" value="Unplaced"/>
</dbReference>
<dbReference type="Pfam" id="PF26215">
    <property type="entry name" value="HTH_animal"/>
    <property type="match status" value="1"/>
</dbReference>
<evidence type="ECO:0000259" key="1">
    <source>
        <dbReference type="Pfam" id="PF00078"/>
    </source>
</evidence>